<dbReference type="Proteomes" id="UP000250043">
    <property type="component" value="Unassembled WGS sequence"/>
</dbReference>
<name>A0A8E2AY81_9APHY</name>
<keyword evidence="3" id="KW-1185">Reference proteome</keyword>
<evidence type="ECO:0000313" key="3">
    <source>
        <dbReference type="Proteomes" id="UP000250043"/>
    </source>
</evidence>
<evidence type="ECO:0000256" key="1">
    <source>
        <dbReference type="SAM" id="MobiDB-lite"/>
    </source>
</evidence>
<feature type="region of interest" description="Disordered" evidence="1">
    <location>
        <begin position="34"/>
        <end position="93"/>
    </location>
</feature>
<dbReference type="AlphaFoldDB" id="A0A8E2AY81"/>
<accession>A0A8E2AY81</accession>
<reference evidence="2 3" key="1">
    <citation type="submission" date="2016-07" db="EMBL/GenBank/DDBJ databases">
        <title>Draft genome of the white-rot fungus Obba rivulosa 3A-2.</title>
        <authorList>
            <consortium name="DOE Joint Genome Institute"/>
            <person name="Miettinen O."/>
            <person name="Riley R."/>
            <person name="Acob R."/>
            <person name="Barry K."/>
            <person name="Cullen D."/>
            <person name="De Vries R."/>
            <person name="Hainaut M."/>
            <person name="Hatakka A."/>
            <person name="Henrissat B."/>
            <person name="Hilden K."/>
            <person name="Kuo R."/>
            <person name="Labutti K."/>
            <person name="Lipzen A."/>
            <person name="Makela M.R."/>
            <person name="Sandor L."/>
            <person name="Spatafora J.W."/>
            <person name="Grigoriev I.V."/>
            <person name="Hibbett D.S."/>
        </authorList>
    </citation>
    <scope>NUCLEOTIDE SEQUENCE [LARGE SCALE GENOMIC DNA]</scope>
    <source>
        <strain evidence="2 3">3A-2</strain>
    </source>
</reference>
<feature type="region of interest" description="Disordered" evidence="1">
    <location>
        <begin position="119"/>
        <end position="160"/>
    </location>
</feature>
<gene>
    <name evidence="2" type="ORF">OBBRIDRAFT_138761</name>
</gene>
<organism evidence="2 3">
    <name type="scientific">Obba rivulosa</name>
    <dbReference type="NCBI Taxonomy" id="1052685"/>
    <lineage>
        <taxon>Eukaryota</taxon>
        <taxon>Fungi</taxon>
        <taxon>Dikarya</taxon>
        <taxon>Basidiomycota</taxon>
        <taxon>Agaricomycotina</taxon>
        <taxon>Agaricomycetes</taxon>
        <taxon>Polyporales</taxon>
        <taxon>Gelatoporiaceae</taxon>
        <taxon>Obba</taxon>
    </lineage>
</organism>
<protein>
    <submittedName>
        <fullName evidence="2">Uncharacterized protein</fullName>
    </submittedName>
</protein>
<proteinExistence type="predicted"/>
<sequence>MGYSGVQEDSLRNVLWSASEHQHVQTAPGAKVYFQAPPLPPSQNRIAPPAGYPGLRAEGLQLQLIPPGPAPTTSSNAEPTLTPPSAQASGSTVDGHISSVAHYADASTSWGYPSLKPTWDGETSPSSDVVPDPSRKTGGVVKRTTRKKGPKPRKRPGEACIPCKGVARACDGVKGSGIPCS</sequence>
<feature type="compositionally biased region" description="Basic residues" evidence="1">
    <location>
        <begin position="143"/>
        <end position="154"/>
    </location>
</feature>
<feature type="compositionally biased region" description="Polar residues" evidence="1">
    <location>
        <begin position="71"/>
        <end position="92"/>
    </location>
</feature>
<evidence type="ECO:0000313" key="2">
    <source>
        <dbReference type="EMBL" id="OCH87630.1"/>
    </source>
</evidence>
<dbReference type="EMBL" id="KV722478">
    <property type="protein sequence ID" value="OCH87630.1"/>
    <property type="molecule type" value="Genomic_DNA"/>
</dbReference>